<dbReference type="EMBL" id="RDQH01000330">
    <property type="protein sequence ID" value="RXI01281.1"/>
    <property type="molecule type" value="Genomic_DNA"/>
</dbReference>
<name>A0A498K103_MALDO</name>
<dbReference type="AlphaFoldDB" id="A0A498K103"/>
<evidence type="ECO:0000256" key="1">
    <source>
        <dbReference type="SAM" id="MobiDB-lite"/>
    </source>
</evidence>
<feature type="region of interest" description="Disordered" evidence="1">
    <location>
        <begin position="1"/>
        <end position="57"/>
    </location>
</feature>
<feature type="compositionally biased region" description="Basic and acidic residues" evidence="1">
    <location>
        <begin position="1"/>
        <end position="20"/>
    </location>
</feature>
<evidence type="ECO:0000313" key="3">
    <source>
        <dbReference type="Proteomes" id="UP000290289"/>
    </source>
</evidence>
<proteinExistence type="predicted"/>
<dbReference type="Proteomes" id="UP000290289">
    <property type="component" value="Chromosome 4"/>
</dbReference>
<evidence type="ECO:0000313" key="2">
    <source>
        <dbReference type="EMBL" id="RXI01281.1"/>
    </source>
</evidence>
<feature type="compositionally biased region" description="Basic and acidic residues" evidence="1">
    <location>
        <begin position="30"/>
        <end position="40"/>
    </location>
</feature>
<organism evidence="2 3">
    <name type="scientific">Malus domestica</name>
    <name type="common">Apple</name>
    <name type="synonym">Pyrus malus</name>
    <dbReference type="NCBI Taxonomy" id="3750"/>
    <lineage>
        <taxon>Eukaryota</taxon>
        <taxon>Viridiplantae</taxon>
        <taxon>Streptophyta</taxon>
        <taxon>Embryophyta</taxon>
        <taxon>Tracheophyta</taxon>
        <taxon>Spermatophyta</taxon>
        <taxon>Magnoliopsida</taxon>
        <taxon>eudicotyledons</taxon>
        <taxon>Gunneridae</taxon>
        <taxon>Pentapetalae</taxon>
        <taxon>rosids</taxon>
        <taxon>fabids</taxon>
        <taxon>Rosales</taxon>
        <taxon>Rosaceae</taxon>
        <taxon>Amygdaloideae</taxon>
        <taxon>Maleae</taxon>
        <taxon>Malus</taxon>
    </lineage>
</organism>
<protein>
    <submittedName>
        <fullName evidence="2">Uncharacterized protein</fullName>
    </submittedName>
</protein>
<gene>
    <name evidence="2" type="ORF">DVH24_001515</name>
</gene>
<reference evidence="2 3" key="1">
    <citation type="submission" date="2018-10" db="EMBL/GenBank/DDBJ databases">
        <title>A high-quality apple genome assembly.</title>
        <authorList>
            <person name="Hu J."/>
        </authorList>
    </citation>
    <scope>NUCLEOTIDE SEQUENCE [LARGE SCALE GENOMIC DNA]</scope>
    <source>
        <strain evidence="3">cv. HFTH1</strain>
        <tissue evidence="2">Young leaf</tissue>
    </source>
</reference>
<accession>A0A498K103</accession>
<comment type="caution">
    <text evidence="2">The sequence shown here is derived from an EMBL/GenBank/DDBJ whole genome shotgun (WGS) entry which is preliminary data.</text>
</comment>
<sequence>MRLTERRRDRGRGREREGFGEGKACGLLRGGREGGEDEKQLQQGRSNEDPSAVDSSQSWFSGEFSGRFEVEYLQFILGVYTKIEKAHMNAKARGCTTTWKRYDELGPDKPPYAVKFYNCCGAALPVSMFRMMAIDPCNISLLSFIISFSLASTL</sequence>
<keyword evidence="3" id="KW-1185">Reference proteome</keyword>